<keyword evidence="6" id="KW-0732">Signal</keyword>
<evidence type="ECO:0000256" key="8">
    <source>
        <dbReference type="ARBA" id="ARBA00023136"/>
    </source>
</evidence>
<comment type="subunit">
    <text evidence="3">Monomer.</text>
</comment>
<evidence type="ECO:0000256" key="9">
    <source>
        <dbReference type="ARBA" id="ARBA00023139"/>
    </source>
</evidence>
<evidence type="ECO:0000256" key="10">
    <source>
        <dbReference type="ARBA" id="ARBA00023186"/>
    </source>
</evidence>
<evidence type="ECO:0000256" key="13">
    <source>
        <dbReference type="SAM" id="MobiDB-lite"/>
    </source>
</evidence>
<dbReference type="CDD" id="cd16326">
    <property type="entry name" value="LolB"/>
    <property type="match status" value="1"/>
</dbReference>
<feature type="compositionally biased region" description="Low complexity" evidence="13">
    <location>
        <begin position="36"/>
        <end position="48"/>
    </location>
</feature>
<dbReference type="InterPro" id="IPR029046">
    <property type="entry name" value="LolA/LolB/LppX"/>
</dbReference>
<evidence type="ECO:0000256" key="6">
    <source>
        <dbReference type="ARBA" id="ARBA00022729"/>
    </source>
</evidence>
<dbReference type="InterPro" id="IPR004565">
    <property type="entry name" value="OM_lipoprot_LolB"/>
</dbReference>
<evidence type="ECO:0000313" key="15">
    <source>
        <dbReference type="Proteomes" id="UP001222087"/>
    </source>
</evidence>
<dbReference type="Proteomes" id="UP001222087">
    <property type="component" value="Chromosome"/>
</dbReference>
<evidence type="ECO:0000256" key="3">
    <source>
        <dbReference type="ARBA" id="ARBA00011245"/>
    </source>
</evidence>
<comment type="subcellular location">
    <subcellularLocation>
        <location evidence="1">Cell outer membrane</location>
        <topology evidence="1">Lipid-anchor</topology>
    </subcellularLocation>
</comment>
<dbReference type="RefSeq" id="WP_275089018.1">
    <property type="nucleotide sequence ID" value="NZ_CP119078.1"/>
</dbReference>
<feature type="region of interest" description="Disordered" evidence="13">
    <location>
        <begin position="27"/>
        <end position="48"/>
    </location>
</feature>
<keyword evidence="10" id="KW-0143">Chaperone</keyword>
<dbReference type="Pfam" id="PF03550">
    <property type="entry name" value="LolB"/>
    <property type="match status" value="1"/>
</dbReference>
<proteinExistence type="inferred from homology"/>
<evidence type="ECO:0000313" key="14">
    <source>
        <dbReference type="EMBL" id="WED43205.1"/>
    </source>
</evidence>
<evidence type="ECO:0000256" key="2">
    <source>
        <dbReference type="ARBA" id="ARBA00009696"/>
    </source>
</evidence>
<name>A0ABY8AR89_9GAMM</name>
<dbReference type="Gene3D" id="2.50.20.10">
    <property type="entry name" value="Lipoprotein localisation LolA/LolB/LppX"/>
    <property type="match status" value="1"/>
</dbReference>
<keyword evidence="11" id="KW-0998">Cell outer membrane</keyword>
<gene>
    <name evidence="14" type="primary">lolB</name>
    <name evidence="14" type="ORF">PXX05_00065</name>
</gene>
<evidence type="ECO:0000256" key="4">
    <source>
        <dbReference type="ARBA" id="ARBA00016202"/>
    </source>
</evidence>
<evidence type="ECO:0000256" key="12">
    <source>
        <dbReference type="ARBA" id="ARBA00023288"/>
    </source>
</evidence>
<keyword evidence="9" id="KW-0564">Palmitate</keyword>
<keyword evidence="15" id="KW-1185">Reference proteome</keyword>
<sequence length="241" mass="25738">MTAIKSTLISSFLLLVACTPRPTMEVPSTYRGPSVTNETTTTTTAEATSKNENTVTETAVGKNTTAKTTSATAETAKLAATSSASAITSWEISGALAARSKSKGWNASINWLQRGSSQYQIRLFGPLGSGTVIINKQGGVVTLRDGPKSASSASAEELMKQQTGIRLPVQNLFYWVRGLPAPGNVQSAKRDAANHLLVLKQSGYVIDYAQYTTVGKAVLPSVIRLQGNGLFMKLVIKRWRL</sequence>
<comment type="similarity">
    <text evidence="2">Belongs to the LolB family.</text>
</comment>
<dbReference type="PROSITE" id="PS51257">
    <property type="entry name" value="PROKAR_LIPOPROTEIN"/>
    <property type="match status" value="1"/>
</dbReference>
<keyword evidence="5" id="KW-0813">Transport</keyword>
<dbReference type="EMBL" id="CP119078">
    <property type="protein sequence ID" value="WED43205.1"/>
    <property type="molecule type" value="Genomic_DNA"/>
</dbReference>
<accession>A0ABY8AR89</accession>
<dbReference type="SUPFAM" id="SSF89392">
    <property type="entry name" value="Prokaryotic lipoproteins and lipoprotein localization factors"/>
    <property type="match status" value="1"/>
</dbReference>
<keyword evidence="12 14" id="KW-0449">Lipoprotein</keyword>
<evidence type="ECO:0000256" key="7">
    <source>
        <dbReference type="ARBA" id="ARBA00022927"/>
    </source>
</evidence>
<evidence type="ECO:0000256" key="5">
    <source>
        <dbReference type="ARBA" id="ARBA00022448"/>
    </source>
</evidence>
<keyword evidence="7" id="KW-0653">Protein transport</keyword>
<reference evidence="14 15" key="1">
    <citation type="submission" date="2023-02" db="EMBL/GenBank/DDBJ databases">
        <title>Genome Sequence of L. cardiaca H63T.</title>
        <authorList>
            <person name="Lopez A.E."/>
            <person name="Cianciotto N.P."/>
        </authorList>
    </citation>
    <scope>NUCLEOTIDE SEQUENCE [LARGE SCALE GENOMIC DNA]</scope>
    <source>
        <strain evidence="14 15">H63</strain>
    </source>
</reference>
<evidence type="ECO:0000256" key="11">
    <source>
        <dbReference type="ARBA" id="ARBA00023237"/>
    </source>
</evidence>
<protein>
    <recommendedName>
        <fullName evidence="4">Outer-membrane lipoprotein LolB</fullName>
    </recommendedName>
</protein>
<keyword evidence="8" id="KW-0472">Membrane</keyword>
<dbReference type="NCBIfam" id="TIGR00548">
    <property type="entry name" value="lolB"/>
    <property type="match status" value="1"/>
</dbReference>
<organism evidence="14 15">
    <name type="scientific">Legionella cardiaca</name>
    <dbReference type="NCBI Taxonomy" id="1071983"/>
    <lineage>
        <taxon>Bacteria</taxon>
        <taxon>Pseudomonadati</taxon>
        <taxon>Pseudomonadota</taxon>
        <taxon>Gammaproteobacteria</taxon>
        <taxon>Legionellales</taxon>
        <taxon>Legionellaceae</taxon>
        <taxon>Legionella</taxon>
    </lineage>
</organism>
<evidence type="ECO:0000256" key="1">
    <source>
        <dbReference type="ARBA" id="ARBA00004459"/>
    </source>
</evidence>